<dbReference type="AlphaFoldDB" id="A0A099KSH0"/>
<dbReference type="Gene3D" id="3.20.20.80">
    <property type="entry name" value="Glycosidases"/>
    <property type="match status" value="1"/>
</dbReference>
<feature type="domain" description="Glycoside hydrolase family 29 N-terminal" evidence="8">
    <location>
        <begin position="32"/>
        <end position="355"/>
    </location>
</feature>
<evidence type="ECO:0000256" key="1">
    <source>
        <dbReference type="ARBA" id="ARBA00004071"/>
    </source>
</evidence>
<dbReference type="PANTHER" id="PTHR10030">
    <property type="entry name" value="ALPHA-L-FUCOSIDASE"/>
    <property type="match status" value="1"/>
</dbReference>
<evidence type="ECO:0000256" key="7">
    <source>
        <dbReference type="SAM" id="SignalP"/>
    </source>
</evidence>
<comment type="similarity">
    <text evidence="2">Belongs to the glycosyl hydrolase 29 family.</text>
</comment>
<dbReference type="GO" id="GO:0006004">
    <property type="term" value="P:fucose metabolic process"/>
    <property type="evidence" value="ECO:0007669"/>
    <property type="project" value="InterPro"/>
</dbReference>
<evidence type="ECO:0000313" key="10">
    <source>
        <dbReference type="Proteomes" id="UP000029843"/>
    </source>
</evidence>
<dbReference type="InterPro" id="IPR013780">
    <property type="entry name" value="Glyco_hydro_b"/>
</dbReference>
<dbReference type="PRINTS" id="PR00741">
    <property type="entry name" value="GLHYDRLASE29"/>
</dbReference>
<dbReference type="GO" id="GO:0005764">
    <property type="term" value="C:lysosome"/>
    <property type="evidence" value="ECO:0007669"/>
    <property type="project" value="TreeGrafter"/>
</dbReference>
<feature type="signal peptide" evidence="7">
    <location>
        <begin position="1"/>
        <end position="23"/>
    </location>
</feature>
<evidence type="ECO:0000256" key="2">
    <source>
        <dbReference type="ARBA" id="ARBA00007951"/>
    </source>
</evidence>
<dbReference type="InterPro" id="IPR016286">
    <property type="entry name" value="FUC_metazoa-typ"/>
</dbReference>
<dbReference type="InterPro" id="IPR057739">
    <property type="entry name" value="Glyco_hydro_29_N"/>
</dbReference>
<evidence type="ECO:0000313" key="9">
    <source>
        <dbReference type="EMBL" id="KGJ92593.1"/>
    </source>
</evidence>
<keyword evidence="5 9" id="KW-0378">Hydrolase</keyword>
<dbReference type="Pfam" id="PF01120">
    <property type="entry name" value="Alpha_L_fucos"/>
    <property type="match status" value="1"/>
</dbReference>
<dbReference type="EMBL" id="JQED01000017">
    <property type="protein sequence ID" value="KGJ92593.1"/>
    <property type="molecule type" value="Genomic_DNA"/>
</dbReference>
<reference evidence="9 10" key="1">
    <citation type="submission" date="2014-08" db="EMBL/GenBank/DDBJ databases">
        <title>Genomic and Phenotypic Diversity of Colwellia psychrerythraea strains from Disparate Marine Basins.</title>
        <authorList>
            <person name="Techtmann S.M."/>
            <person name="Stelling S.C."/>
            <person name="Utturkar S.M."/>
            <person name="Alshibli N."/>
            <person name="Harris A."/>
            <person name="Brown S.D."/>
            <person name="Hazen T.C."/>
        </authorList>
    </citation>
    <scope>NUCLEOTIDE SEQUENCE [LARGE SCALE GENOMIC DNA]</scope>
    <source>
        <strain evidence="9 10">ND2E</strain>
    </source>
</reference>
<keyword evidence="4 7" id="KW-0732">Signal</keyword>
<dbReference type="RefSeq" id="WP_052056449.1">
    <property type="nucleotide sequence ID" value="NZ_JQED01000017.1"/>
</dbReference>
<dbReference type="Proteomes" id="UP000029843">
    <property type="component" value="Unassembled WGS sequence"/>
</dbReference>
<protein>
    <recommendedName>
        <fullName evidence="3">alpha-L-fucosidase</fullName>
        <ecNumber evidence="3">3.2.1.51</ecNumber>
    </recommendedName>
</protein>
<sequence length="619" mass="70374" precursor="true">MFRLFKTALLASLLSFLSIPIFAVETNQMRPTIAEKMQKVEIESAIKKWQAMRFGLFIHFGAYADLGGIWQGRQIEKLGEQIQRHADISQHDYQKVVKNFNPSNFDADAIVKLAKHAGMRYIVLTTKHHDGFSMFESQHTDFDIVDYTPYKKDLLKALAEATKRHGLKLGLYYSTPDWHFNGPYPERNPSDGKISVFGKVSKANEDFQVAQLEELMTNYGDIVEVFFDMGEPTLEQSKRFREVVKKYQPNALINGRIMNNQGDFLTMPDNHVPDSPITDYPWETPGTFYHTWGYKSWVKGLPLETQITAQVRKLSDIASMGGNFLLNIGPKGDGSILAYEQDVLVGIGKWLDKNSAAIFDTGLNPFLKLDWGQVSTKNKSLYLHIHHWPLGNKLVLPGLVNKVKQVSLLTDSNNKLLFTQQQDDVIIDLTSSKQDPYLTILKLDYHGGLKIVPRHSSVNEKGIIILTGEQATKQEKFGKESYRSMLKDFSRRWYVKVPTAGSYQVKISYKMHFKEKDFILMSPNDELAFSLKGQKGTAENSQVFDGNEETFETTNNVGKNYHSIIGNLHFSAAGIQKVTLKQGQLFELKASTNAFKAQDQRYRAMNIEIDSIELLTPKN</sequence>
<evidence type="ECO:0000256" key="3">
    <source>
        <dbReference type="ARBA" id="ARBA00012662"/>
    </source>
</evidence>
<dbReference type="PANTHER" id="PTHR10030:SF37">
    <property type="entry name" value="ALPHA-L-FUCOSIDASE-RELATED"/>
    <property type="match status" value="1"/>
</dbReference>
<comment type="caution">
    <text evidence="9">The sequence shown here is derived from an EMBL/GenBank/DDBJ whole genome shotgun (WGS) entry which is preliminary data.</text>
</comment>
<dbReference type="GO" id="GO:0016139">
    <property type="term" value="P:glycoside catabolic process"/>
    <property type="evidence" value="ECO:0007669"/>
    <property type="project" value="TreeGrafter"/>
</dbReference>
<comment type="function">
    <text evidence="1">Alpha-L-fucosidase is responsible for hydrolyzing the alpha-1,6-linked fucose joined to the reducing-end N-acetylglucosamine of the carbohydrate moieties of glycoproteins.</text>
</comment>
<evidence type="ECO:0000256" key="5">
    <source>
        <dbReference type="ARBA" id="ARBA00022801"/>
    </source>
</evidence>
<evidence type="ECO:0000256" key="6">
    <source>
        <dbReference type="ARBA" id="ARBA00023295"/>
    </source>
</evidence>
<keyword evidence="6" id="KW-0326">Glycosidase</keyword>
<dbReference type="InterPro" id="IPR000933">
    <property type="entry name" value="Glyco_hydro_29"/>
</dbReference>
<gene>
    <name evidence="9" type="ORF">ND2E_2841</name>
</gene>
<dbReference type="GO" id="GO:0004560">
    <property type="term" value="F:alpha-L-fucosidase activity"/>
    <property type="evidence" value="ECO:0007669"/>
    <property type="project" value="InterPro"/>
</dbReference>
<proteinExistence type="inferred from homology"/>
<dbReference type="PATRIC" id="fig|28229.4.peg.1883"/>
<name>A0A099KSH0_COLPS</name>
<dbReference type="OrthoDB" id="6226260at2"/>
<dbReference type="SMART" id="SM00812">
    <property type="entry name" value="Alpha_L_fucos"/>
    <property type="match status" value="1"/>
</dbReference>
<evidence type="ECO:0000256" key="4">
    <source>
        <dbReference type="ARBA" id="ARBA00022729"/>
    </source>
</evidence>
<accession>A0A099KSH0</accession>
<dbReference type="Gene3D" id="2.60.40.1180">
    <property type="entry name" value="Golgi alpha-mannosidase II"/>
    <property type="match status" value="1"/>
</dbReference>
<dbReference type="InterPro" id="IPR017853">
    <property type="entry name" value="GH"/>
</dbReference>
<dbReference type="SUPFAM" id="SSF51445">
    <property type="entry name" value="(Trans)glycosidases"/>
    <property type="match status" value="1"/>
</dbReference>
<organism evidence="9 10">
    <name type="scientific">Colwellia psychrerythraea</name>
    <name type="common">Vibrio psychroerythus</name>
    <dbReference type="NCBI Taxonomy" id="28229"/>
    <lineage>
        <taxon>Bacteria</taxon>
        <taxon>Pseudomonadati</taxon>
        <taxon>Pseudomonadota</taxon>
        <taxon>Gammaproteobacteria</taxon>
        <taxon>Alteromonadales</taxon>
        <taxon>Colwelliaceae</taxon>
        <taxon>Colwellia</taxon>
    </lineage>
</organism>
<dbReference type="EC" id="3.2.1.51" evidence="3"/>
<feature type="chain" id="PRO_5001948873" description="alpha-L-fucosidase" evidence="7">
    <location>
        <begin position="24"/>
        <end position="619"/>
    </location>
</feature>
<evidence type="ECO:0000259" key="8">
    <source>
        <dbReference type="Pfam" id="PF01120"/>
    </source>
</evidence>